<dbReference type="RefSeq" id="WP_132007975.1">
    <property type="nucleotide sequence ID" value="NZ_SMFK01000013.1"/>
</dbReference>
<dbReference type="EMBL" id="SMFK01000013">
    <property type="protein sequence ID" value="TDD94865.1"/>
    <property type="molecule type" value="Genomic_DNA"/>
</dbReference>
<comment type="caution">
    <text evidence="1">The sequence shown here is derived from an EMBL/GenBank/DDBJ whole genome shotgun (WGS) entry which is preliminary data.</text>
</comment>
<protein>
    <recommendedName>
        <fullName evidence="3">Lipoprotein</fullName>
    </recommendedName>
</protein>
<dbReference type="AlphaFoldDB" id="A0A4R5C706"/>
<evidence type="ECO:0000313" key="2">
    <source>
        <dbReference type="Proteomes" id="UP000295479"/>
    </source>
</evidence>
<sequence>MKKLGLFCFLLVCFVFISCKKTKTIDADKLQNEKPINTNCYQAIYEKDTINLEVNTLKDGKISGEMVMKLENMPPKIGKIIGEFRGDTLFADYSFHQGANENKIFKNPIAILKRGNEFNLGNGKIENYLGASYFVKGEPVDFDNVKYKFTSIDCVVTE</sequence>
<proteinExistence type="predicted"/>
<name>A0A4R5C706_9FLAO</name>
<dbReference type="OrthoDB" id="768192at2"/>
<keyword evidence="2" id="KW-1185">Reference proteome</keyword>
<accession>A0A4R5C706</accession>
<organism evidence="1 2">
    <name type="scientific">Flavobacterium cellulosilyticum</name>
    <dbReference type="NCBI Taxonomy" id="2541731"/>
    <lineage>
        <taxon>Bacteria</taxon>
        <taxon>Pseudomonadati</taxon>
        <taxon>Bacteroidota</taxon>
        <taxon>Flavobacteriia</taxon>
        <taxon>Flavobacteriales</taxon>
        <taxon>Flavobacteriaceae</taxon>
        <taxon>Flavobacterium</taxon>
    </lineage>
</organism>
<gene>
    <name evidence="1" type="ORF">E0F76_15195</name>
</gene>
<reference evidence="1 2" key="1">
    <citation type="submission" date="2019-03" db="EMBL/GenBank/DDBJ databases">
        <title>Flavobacterium AR-3-4 sp. nov. isolated from arctic soil.</title>
        <authorList>
            <person name="Chaudhary D.K."/>
        </authorList>
    </citation>
    <scope>NUCLEOTIDE SEQUENCE [LARGE SCALE GENOMIC DNA]</scope>
    <source>
        <strain evidence="1 2">AR-3-4</strain>
    </source>
</reference>
<dbReference type="Proteomes" id="UP000295479">
    <property type="component" value="Unassembled WGS sequence"/>
</dbReference>
<evidence type="ECO:0008006" key="3">
    <source>
        <dbReference type="Google" id="ProtNLM"/>
    </source>
</evidence>
<dbReference type="PROSITE" id="PS51257">
    <property type="entry name" value="PROKAR_LIPOPROTEIN"/>
    <property type="match status" value="1"/>
</dbReference>
<evidence type="ECO:0000313" key="1">
    <source>
        <dbReference type="EMBL" id="TDD94865.1"/>
    </source>
</evidence>